<dbReference type="Pfam" id="PF03099">
    <property type="entry name" value="BPL_LplA_LipB"/>
    <property type="match status" value="1"/>
</dbReference>
<dbReference type="EMBL" id="CP001686">
    <property type="protein sequence ID" value="ACV05889.1"/>
    <property type="molecule type" value="Genomic_DNA"/>
</dbReference>
<feature type="domain" description="BPL/LPL catalytic" evidence="3">
    <location>
        <begin position="91"/>
        <end position="202"/>
    </location>
</feature>
<keyword evidence="5" id="KW-1185">Reference proteome</keyword>
<dbReference type="STRING" id="478801.Ksed_08350"/>
<feature type="region of interest" description="Disordered" evidence="2">
    <location>
        <begin position="1"/>
        <end position="22"/>
    </location>
</feature>
<dbReference type="AlphaFoldDB" id="C7NFF4"/>
<dbReference type="CDD" id="cd16442">
    <property type="entry name" value="BPL"/>
    <property type="match status" value="1"/>
</dbReference>
<dbReference type="HOGENOM" id="CLU_051096_4_1_11"/>
<dbReference type="Gene3D" id="3.30.930.10">
    <property type="entry name" value="Bira Bifunctional Protein, Domain 2"/>
    <property type="match status" value="1"/>
</dbReference>
<dbReference type="Gene3D" id="2.30.30.100">
    <property type="match status" value="1"/>
</dbReference>
<reference evidence="4 5" key="1">
    <citation type="journal article" date="2009" name="Stand. Genomic Sci.">
        <title>Complete genome sequence of Kytococcus sedentarius type strain (541).</title>
        <authorList>
            <person name="Sims D."/>
            <person name="Brettin T."/>
            <person name="Detter J.C."/>
            <person name="Han C."/>
            <person name="Lapidus A."/>
            <person name="Copeland A."/>
            <person name="Glavina Del Rio T."/>
            <person name="Nolan M."/>
            <person name="Chen F."/>
            <person name="Lucas S."/>
            <person name="Tice H."/>
            <person name="Cheng J.F."/>
            <person name="Bruce D."/>
            <person name="Goodwin L."/>
            <person name="Pitluck S."/>
            <person name="Ovchinnikova G."/>
            <person name="Pati A."/>
            <person name="Ivanova N."/>
            <person name="Mavrommatis K."/>
            <person name="Chen A."/>
            <person name="Palaniappan K."/>
            <person name="D'haeseleer P."/>
            <person name="Chain P."/>
            <person name="Bristow J."/>
            <person name="Eisen J.A."/>
            <person name="Markowitz V."/>
            <person name="Hugenholtz P."/>
            <person name="Schneider S."/>
            <person name="Goker M."/>
            <person name="Pukall R."/>
            <person name="Kyrpides N.C."/>
            <person name="Klenk H.P."/>
        </authorList>
    </citation>
    <scope>NUCLEOTIDE SEQUENCE [LARGE SCALE GENOMIC DNA]</scope>
    <source>
        <strain evidence="5">ATCC 14392 / DSM 20547 / JCM 11482 / CCUG 33030 / NBRC 15357 / NCTC 11040 / CCM 314 / 541</strain>
    </source>
</reference>
<dbReference type="SUPFAM" id="SSF55681">
    <property type="entry name" value="Class II aaRS and biotin synthetases"/>
    <property type="match status" value="1"/>
</dbReference>
<gene>
    <name evidence="4" type="ordered locus">Ksed_08350</name>
</gene>
<keyword evidence="1 4" id="KW-0436">Ligase</keyword>
<name>C7NFF4_KYTSD</name>
<dbReference type="PANTHER" id="PTHR12835">
    <property type="entry name" value="BIOTIN PROTEIN LIGASE"/>
    <property type="match status" value="1"/>
</dbReference>
<dbReference type="InterPro" id="IPR045864">
    <property type="entry name" value="aa-tRNA-synth_II/BPL/LPL"/>
</dbReference>
<evidence type="ECO:0000313" key="5">
    <source>
        <dbReference type="Proteomes" id="UP000006666"/>
    </source>
</evidence>
<dbReference type="PANTHER" id="PTHR12835:SF5">
    <property type="entry name" value="BIOTIN--PROTEIN LIGASE"/>
    <property type="match status" value="1"/>
</dbReference>
<evidence type="ECO:0000256" key="2">
    <source>
        <dbReference type="SAM" id="MobiDB-lite"/>
    </source>
</evidence>
<dbReference type="InterPro" id="IPR004143">
    <property type="entry name" value="BPL_LPL_catalytic"/>
</dbReference>
<protein>
    <submittedName>
        <fullName evidence="4">BirA, biotin-(Acetyl-CoA-carboxylase) ligase</fullName>
    </submittedName>
</protein>
<evidence type="ECO:0000256" key="1">
    <source>
        <dbReference type="ARBA" id="ARBA00022598"/>
    </source>
</evidence>
<dbReference type="eggNOG" id="COG0340">
    <property type="taxonomic scope" value="Bacteria"/>
</dbReference>
<dbReference type="GO" id="GO:0005737">
    <property type="term" value="C:cytoplasm"/>
    <property type="evidence" value="ECO:0007669"/>
    <property type="project" value="TreeGrafter"/>
</dbReference>
<sequence>MTHLSSADHSRPPVSLEDHHSHPLDVAAVRRGLRALADARRGAGDRAGADAGAPLDAVGAALLALADGFDHHAELPSTQPLAAASGRAWQVVSTDHQTAGRGRMGRGWENPAASGIAMSVVLPLEEGTDAVGAALAASRTPQWGQVPLCVGAAVHDALAALGVATGVKWPNDVLSRTTGRKLAGILCQVGDRGHSIVAGIGLNVWDASALVAAGSARERYGSVQAEVLAAGGGEAAVPPDLRERTAVEVLHALAVWHCAWRAEGVAPAGSPGPSLVERLEAVSLTVGQEVDLHLPDGAVQRGEAVGLAESGAVLVRVALAGQGGGAGEVREYRAADVVHLRPAGRYP</sequence>
<evidence type="ECO:0000259" key="3">
    <source>
        <dbReference type="Pfam" id="PF03099"/>
    </source>
</evidence>
<dbReference type="InterPro" id="IPR004408">
    <property type="entry name" value="Biotin_CoA_COase_ligase"/>
</dbReference>
<dbReference type="KEGG" id="kse:Ksed_08350"/>
<dbReference type="GO" id="GO:0004077">
    <property type="term" value="F:biotin--[biotin carboxyl-carrier protein] ligase activity"/>
    <property type="evidence" value="ECO:0007669"/>
    <property type="project" value="InterPro"/>
</dbReference>
<evidence type="ECO:0000313" key="4">
    <source>
        <dbReference type="EMBL" id="ACV05889.1"/>
    </source>
</evidence>
<proteinExistence type="predicted"/>
<accession>C7NFF4</accession>
<dbReference type="RefSeq" id="WP_012802304.1">
    <property type="nucleotide sequence ID" value="NC_013169.1"/>
</dbReference>
<organism evidence="4 5">
    <name type="scientific">Kytococcus sedentarius (strain ATCC 14392 / DSM 20547 / JCM 11482 / CCUG 33030 / NBRC 15357 / NCTC 11040 / CCM 314 / 541)</name>
    <name type="common">Micrococcus sedentarius</name>
    <dbReference type="NCBI Taxonomy" id="478801"/>
    <lineage>
        <taxon>Bacteria</taxon>
        <taxon>Bacillati</taxon>
        <taxon>Actinomycetota</taxon>
        <taxon>Actinomycetes</taxon>
        <taxon>Micrococcales</taxon>
        <taxon>Kytococcaceae</taxon>
        <taxon>Kytococcus</taxon>
    </lineage>
</organism>
<dbReference type="Proteomes" id="UP000006666">
    <property type="component" value="Chromosome"/>
</dbReference>